<evidence type="ECO:0000313" key="2">
    <source>
        <dbReference type="EMBL" id="KAF0688636.1"/>
    </source>
</evidence>
<keyword evidence="4" id="KW-1185">Reference proteome</keyword>
<accession>A0A485LDA9</accession>
<name>A0A485LDA9_9STRA</name>
<gene>
    <name evidence="3" type="primary">Aste57867_19748</name>
    <name evidence="2" type="ORF">As57867_019683</name>
    <name evidence="3" type="ORF">ASTE57867_19748</name>
</gene>
<reference evidence="2" key="2">
    <citation type="submission" date="2019-06" db="EMBL/GenBank/DDBJ databases">
        <title>Genomics analysis of Aphanomyces spp. identifies a new class of oomycete effector associated with host adaptation.</title>
        <authorList>
            <person name="Gaulin E."/>
        </authorList>
    </citation>
    <scope>NUCLEOTIDE SEQUENCE</scope>
    <source>
        <strain evidence="2">CBS 578.67</strain>
    </source>
</reference>
<dbReference type="Proteomes" id="UP000332933">
    <property type="component" value="Unassembled WGS sequence"/>
</dbReference>
<keyword evidence="1" id="KW-1133">Transmembrane helix</keyword>
<dbReference type="AlphaFoldDB" id="A0A485LDA9"/>
<protein>
    <submittedName>
        <fullName evidence="3">Aste57867_19748 protein</fullName>
    </submittedName>
</protein>
<evidence type="ECO:0000256" key="1">
    <source>
        <dbReference type="SAM" id="Phobius"/>
    </source>
</evidence>
<proteinExistence type="predicted"/>
<sequence length="447" mass="51115">MTSKYTPPHQKQREEAAAMGKVHAARAITLSKNHVVRLSKISVVYSCLYVVSLVTEPLKAYASEPFPWTLQSTSINPKNVSFDDYVNTTYHAFALKYNNVTMAPQTLFSHDQSTNTVVLRFNMSLPANDVDHCNSHLVQIPGSIFFGAGMVEYVCHFIAQNASTQLFMPRYMCQYITVANLFALSESCVWMEPLLTQGQFRVYHGLRVVEEETWSWTKLWIRLAISSVIAIEIWRLYYRHFGPLLSNLTNMGIQNYSCDSVYYVLQLGDPTWLILSHPFVCTAMVVDNLYSSSYSAVALFRVSQLEDILQFAIGSFYGSNLVWGSYAAMRFSTPAIKFLRCENYFEPVEPGIMALSATLYAGPMVYIICQTPLVLFFQYLNQVFPQRKMEANEVSLGMANFLIMFASLPLLYSLIMRYFHIRRMSMFIATSYQCNISGRAWAKEYFI</sequence>
<keyword evidence="1" id="KW-0812">Transmembrane</keyword>
<feature type="transmembrane region" description="Helical" evidence="1">
    <location>
        <begin position="308"/>
        <end position="331"/>
    </location>
</feature>
<evidence type="ECO:0000313" key="4">
    <source>
        <dbReference type="Proteomes" id="UP000332933"/>
    </source>
</evidence>
<dbReference type="EMBL" id="CAADRA010006736">
    <property type="protein sequence ID" value="VFT96446.1"/>
    <property type="molecule type" value="Genomic_DNA"/>
</dbReference>
<feature type="transmembrane region" description="Helical" evidence="1">
    <location>
        <begin position="397"/>
        <end position="419"/>
    </location>
</feature>
<dbReference type="EMBL" id="VJMH01006713">
    <property type="protein sequence ID" value="KAF0688636.1"/>
    <property type="molecule type" value="Genomic_DNA"/>
</dbReference>
<feature type="transmembrane region" description="Helical" evidence="1">
    <location>
        <begin position="352"/>
        <end position="377"/>
    </location>
</feature>
<organism evidence="3 4">
    <name type="scientific">Aphanomyces stellatus</name>
    <dbReference type="NCBI Taxonomy" id="120398"/>
    <lineage>
        <taxon>Eukaryota</taxon>
        <taxon>Sar</taxon>
        <taxon>Stramenopiles</taxon>
        <taxon>Oomycota</taxon>
        <taxon>Saprolegniomycetes</taxon>
        <taxon>Saprolegniales</taxon>
        <taxon>Verrucalvaceae</taxon>
        <taxon>Aphanomyces</taxon>
    </lineage>
</organism>
<evidence type="ECO:0000313" key="3">
    <source>
        <dbReference type="EMBL" id="VFT96446.1"/>
    </source>
</evidence>
<reference evidence="3 4" key="1">
    <citation type="submission" date="2019-03" db="EMBL/GenBank/DDBJ databases">
        <authorList>
            <person name="Gaulin E."/>
            <person name="Dumas B."/>
        </authorList>
    </citation>
    <scope>NUCLEOTIDE SEQUENCE [LARGE SCALE GENOMIC DNA]</scope>
    <source>
        <strain evidence="3">CBS 568.67</strain>
    </source>
</reference>
<keyword evidence="1" id="KW-0472">Membrane</keyword>